<dbReference type="EMBL" id="CM001167">
    <property type="protein sequence ID" value="EGJ70256.1"/>
    <property type="molecule type" value="Genomic_DNA"/>
</dbReference>
<dbReference type="PROSITE" id="PS50893">
    <property type="entry name" value="ABC_TRANSPORTER_2"/>
    <property type="match status" value="1"/>
</dbReference>
<comment type="similarity">
    <text evidence="1">Belongs to the ABC transporter superfamily.</text>
</comment>
<evidence type="ECO:0000256" key="3">
    <source>
        <dbReference type="ARBA" id="ARBA00022840"/>
    </source>
</evidence>
<evidence type="ECO:0000256" key="2">
    <source>
        <dbReference type="ARBA" id="ARBA00022741"/>
    </source>
</evidence>
<dbReference type="HOGENOM" id="CLU_000604_1_22_10"/>
<proteinExistence type="inferred from homology"/>
<dbReference type="Gene3D" id="3.40.50.300">
    <property type="entry name" value="P-loop containing nucleotide triphosphate hydrolases"/>
    <property type="match status" value="1"/>
</dbReference>
<protein>
    <submittedName>
        <fullName evidence="6">ABC transporter related protein</fullName>
    </submittedName>
</protein>
<dbReference type="OrthoDB" id="1098100at2"/>
<gene>
    <name evidence="6" type="ORF">Bcop_0036</name>
</gene>
<evidence type="ECO:0000259" key="5">
    <source>
        <dbReference type="PROSITE" id="PS50893"/>
    </source>
</evidence>
<dbReference type="PANTHER" id="PTHR42798:SF7">
    <property type="entry name" value="ALPHA-D-RIBOSE 1-METHYLPHOSPHONATE 5-TRIPHOSPHATE SYNTHASE SUBUNIT PHNL"/>
    <property type="match status" value="1"/>
</dbReference>
<sequence>MEKIHLKQALPEVFAGGSSIQSDIWHQDIIFDKEMICLIKAASGTGKSSLCSYIFGYRRDYQGMIFFDDVNIKQIKSKDWNSIRQKELSIMFQELRLFEELTALENIQIKNKLTKFKSKKDITNMLERLGIADKTNIPIKALSFGQRQRVAFIRALCQPYQFILLDEPISHLDVENSKELAKLLLEEASGQGAGIIVTSLGHQLDLPYSNYFNL</sequence>
<dbReference type="GO" id="GO:0005524">
    <property type="term" value="F:ATP binding"/>
    <property type="evidence" value="ECO:0007669"/>
    <property type="project" value="UniProtKB-KW"/>
</dbReference>
<keyword evidence="3" id="KW-0067">ATP-binding</keyword>
<keyword evidence="2" id="KW-0547">Nucleotide-binding</keyword>
<keyword evidence="4" id="KW-1278">Translocase</keyword>
<dbReference type="InterPro" id="IPR003439">
    <property type="entry name" value="ABC_transporter-like_ATP-bd"/>
</dbReference>
<evidence type="ECO:0000256" key="4">
    <source>
        <dbReference type="ARBA" id="ARBA00022967"/>
    </source>
</evidence>
<dbReference type="InterPro" id="IPR017871">
    <property type="entry name" value="ABC_transporter-like_CS"/>
</dbReference>
<keyword evidence="7" id="KW-1185">Reference proteome</keyword>
<dbReference type="eggNOG" id="COG1136">
    <property type="taxonomic scope" value="Bacteria"/>
</dbReference>
<dbReference type="AlphaFoldDB" id="F3ZNR7"/>
<evidence type="ECO:0000313" key="7">
    <source>
        <dbReference type="Proteomes" id="UP000018439"/>
    </source>
</evidence>
<reference evidence="6 7" key="1">
    <citation type="journal article" date="2011" name="Stand. Genomic Sci.">
        <title>Non-contiguous finished genome sequence of Bacteroides coprosuis type strain (PC139).</title>
        <authorList>
            <person name="Land M."/>
            <person name="Held B."/>
            <person name="Gronow S."/>
            <person name="Abt B."/>
            <person name="Lucas S."/>
            <person name="Del Rio T.G."/>
            <person name="Nolan M."/>
            <person name="Tice H."/>
            <person name="Cheng J.F."/>
            <person name="Pitluck S."/>
            <person name="Liolios K."/>
            <person name="Pagani I."/>
            <person name="Ivanova N."/>
            <person name="Mavromatis K."/>
            <person name="Mikhailova N."/>
            <person name="Pati A."/>
            <person name="Tapia R."/>
            <person name="Han C."/>
            <person name="Goodwin L."/>
            <person name="Chen A."/>
            <person name="Palaniappan K."/>
            <person name="Hauser L."/>
            <person name="Brambilla E.M."/>
            <person name="Rohde M."/>
            <person name="Goker M."/>
            <person name="Detter J.C."/>
            <person name="Woyke T."/>
            <person name="Bristow J."/>
            <person name="Eisen J.A."/>
            <person name="Markowitz V."/>
            <person name="Hugenholtz P."/>
            <person name="Kyrpides N.C."/>
            <person name="Klenk H.P."/>
            <person name="Lapidus A."/>
        </authorList>
    </citation>
    <scope>NUCLEOTIDE SEQUENCE</scope>
    <source>
        <strain evidence="6 7">DSM 18011</strain>
    </source>
</reference>
<accession>F3ZNR7</accession>
<dbReference type="SUPFAM" id="SSF52540">
    <property type="entry name" value="P-loop containing nucleoside triphosphate hydrolases"/>
    <property type="match status" value="1"/>
</dbReference>
<name>F3ZNR7_9BACE</name>
<evidence type="ECO:0000313" key="6">
    <source>
        <dbReference type="EMBL" id="EGJ70256.1"/>
    </source>
</evidence>
<dbReference type="Pfam" id="PF00005">
    <property type="entry name" value="ABC_tran"/>
    <property type="match status" value="1"/>
</dbReference>
<dbReference type="PANTHER" id="PTHR42798">
    <property type="entry name" value="LIPOPROTEIN-RELEASING SYSTEM ATP-BINDING PROTEIN LOLD"/>
    <property type="match status" value="1"/>
</dbReference>
<dbReference type="InterPro" id="IPR027417">
    <property type="entry name" value="P-loop_NTPase"/>
</dbReference>
<evidence type="ECO:0000256" key="1">
    <source>
        <dbReference type="ARBA" id="ARBA00005417"/>
    </source>
</evidence>
<organism evidence="6 7">
    <name type="scientific">Bacteroides coprosuis DSM 18011</name>
    <dbReference type="NCBI Taxonomy" id="679937"/>
    <lineage>
        <taxon>Bacteria</taxon>
        <taxon>Pseudomonadati</taxon>
        <taxon>Bacteroidota</taxon>
        <taxon>Bacteroidia</taxon>
        <taxon>Bacteroidales</taxon>
        <taxon>Bacteroidaceae</taxon>
        <taxon>Bacteroides</taxon>
    </lineage>
</organism>
<dbReference type="GO" id="GO:0016887">
    <property type="term" value="F:ATP hydrolysis activity"/>
    <property type="evidence" value="ECO:0007669"/>
    <property type="project" value="InterPro"/>
</dbReference>
<feature type="domain" description="ABC transporter" evidence="5">
    <location>
        <begin position="4"/>
        <end position="214"/>
    </location>
</feature>
<dbReference type="PROSITE" id="PS00211">
    <property type="entry name" value="ABC_TRANSPORTER_1"/>
    <property type="match status" value="1"/>
</dbReference>
<dbReference type="Proteomes" id="UP000018439">
    <property type="component" value="Chromosome"/>
</dbReference>
<dbReference type="STRING" id="679937.Bcop_0036"/>